<organism evidence="1 2">
    <name type="scientific">Flavobacterium cupreum</name>
    <dbReference type="NCBI Taxonomy" id="2133766"/>
    <lineage>
        <taxon>Bacteria</taxon>
        <taxon>Pseudomonadati</taxon>
        <taxon>Bacteroidota</taxon>
        <taxon>Flavobacteriia</taxon>
        <taxon>Flavobacteriales</taxon>
        <taxon>Flavobacteriaceae</taxon>
        <taxon>Flavobacterium</taxon>
    </lineage>
</organism>
<keyword evidence="2" id="KW-1185">Reference proteome</keyword>
<sequence>MPQISRIKQIFLFATNYTNFHKFFLIPLLRENSCNSWQHFFNPLIREICGKKKKKTRPNSRVFY</sequence>
<proteinExistence type="predicted"/>
<dbReference type="Proteomes" id="UP000288102">
    <property type="component" value="Unassembled WGS sequence"/>
</dbReference>
<reference evidence="2" key="1">
    <citation type="journal article" date="2019" name="Syst. Appl. Microbiol.">
        <title>Flavobacterium circumlabens sp. nov. and Flavobacterium cupreum sp. nov., two psychrotrophic species isolated from Antarctic environmental samples.</title>
        <authorList>
            <person name="Kralova S."/>
            <person name="Busse H.-J."/>
            <person name="Svec P."/>
            <person name="Maslanova I."/>
            <person name="Stankova E."/>
            <person name="Bartak M."/>
            <person name="Sedlacek I."/>
        </authorList>
    </citation>
    <scope>NUCLEOTIDE SEQUENCE [LARGE SCALE GENOMIC DNA]</scope>
    <source>
        <strain evidence="2">CCM 8825</strain>
    </source>
</reference>
<gene>
    <name evidence="1" type="ORF">D0817_15935</name>
</gene>
<name>A0A434A4T1_9FLAO</name>
<dbReference type="EMBL" id="QWDM01000010">
    <property type="protein sequence ID" value="RUT69335.1"/>
    <property type="molecule type" value="Genomic_DNA"/>
</dbReference>
<evidence type="ECO:0000313" key="2">
    <source>
        <dbReference type="Proteomes" id="UP000288102"/>
    </source>
</evidence>
<accession>A0A434A4T1</accession>
<dbReference type="AlphaFoldDB" id="A0A434A4T1"/>
<protein>
    <submittedName>
        <fullName evidence="1">Uncharacterized protein</fullName>
    </submittedName>
</protein>
<evidence type="ECO:0000313" key="1">
    <source>
        <dbReference type="EMBL" id="RUT69335.1"/>
    </source>
</evidence>
<comment type="caution">
    <text evidence="1">The sequence shown here is derived from an EMBL/GenBank/DDBJ whole genome shotgun (WGS) entry which is preliminary data.</text>
</comment>